<feature type="transmembrane region" description="Helical" evidence="7">
    <location>
        <begin position="671"/>
        <end position="689"/>
    </location>
</feature>
<feature type="domain" description="Integral membrane bound transporter" evidence="10">
    <location>
        <begin position="638"/>
        <end position="765"/>
    </location>
</feature>
<comment type="caution">
    <text evidence="11">The sequence shown here is derived from an EMBL/GenBank/DDBJ whole genome shotgun (WGS) entry which is preliminary data.</text>
</comment>
<dbReference type="OrthoDB" id="68611at2759"/>
<dbReference type="Proteomes" id="UP000242180">
    <property type="component" value="Unassembled WGS sequence"/>
</dbReference>
<keyword evidence="3 7" id="KW-1133">Transmembrane helix</keyword>
<reference evidence="11 12" key="1">
    <citation type="submission" date="2016-07" db="EMBL/GenBank/DDBJ databases">
        <title>Pervasive Adenine N6-methylation of Active Genes in Fungi.</title>
        <authorList>
            <consortium name="DOE Joint Genome Institute"/>
            <person name="Mondo S.J."/>
            <person name="Dannebaum R.O."/>
            <person name="Kuo R.C."/>
            <person name="Labutti K."/>
            <person name="Haridas S."/>
            <person name="Kuo A."/>
            <person name="Salamov A."/>
            <person name="Ahrendt S.R."/>
            <person name="Lipzen A."/>
            <person name="Sullivan W."/>
            <person name="Andreopoulos W.B."/>
            <person name="Clum A."/>
            <person name="Lindquist E."/>
            <person name="Daum C."/>
            <person name="Ramamoorthy G.K."/>
            <person name="Gryganskyi A."/>
            <person name="Culley D."/>
            <person name="Magnuson J.K."/>
            <person name="James T.Y."/>
            <person name="O'Malley M.A."/>
            <person name="Stajich J.E."/>
            <person name="Spatafora J.W."/>
            <person name="Visel A."/>
            <person name="Grigoriev I.V."/>
        </authorList>
    </citation>
    <scope>NUCLEOTIDE SEQUENCE [LARGE SCALE GENOMIC DNA]</scope>
    <source>
        <strain evidence="11 12">NRRL 2496</strain>
    </source>
</reference>
<feature type="domain" description="Putative ER transporter 6TM N-terminal" evidence="9">
    <location>
        <begin position="105"/>
        <end position="391"/>
    </location>
</feature>
<organism evidence="11 12">
    <name type="scientific">Syncephalastrum racemosum</name>
    <name type="common">Filamentous fungus</name>
    <dbReference type="NCBI Taxonomy" id="13706"/>
    <lineage>
        <taxon>Eukaryota</taxon>
        <taxon>Fungi</taxon>
        <taxon>Fungi incertae sedis</taxon>
        <taxon>Mucoromycota</taxon>
        <taxon>Mucoromycotina</taxon>
        <taxon>Mucoromycetes</taxon>
        <taxon>Mucorales</taxon>
        <taxon>Syncephalastraceae</taxon>
        <taxon>Syncephalastrum</taxon>
    </lineage>
</organism>
<dbReference type="OMA" id="NNHGQWA"/>
<dbReference type="PANTHER" id="PTHR47804">
    <property type="entry name" value="60S RIBOSOMAL PROTEIN L19"/>
    <property type="match status" value="1"/>
</dbReference>
<proteinExistence type="predicted"/>
<gene>
    <name evidence="11" type="ORF">BCR43DRAFT_312804</name>
</gene>
<dbReference type="AlphaFoldDB" id="A0A1X2HAY0"/>
<feature type="coiled-coil region" evidence="5">
    <location>
        <begin position="225"/>
        <end position="255"/>
    </location>
</feature>
<feature type="transmembrane region" description="Helical" evidence="7">
    <location>
        <begin position="102"/>
        <end position="127"/>
    </location>
</feature>
<dbReference type="PRINTS" id="PR02047">
    <property type="entry name" value="BREFELDNASP4"/>
</dbReference>
<keyword evidence="4 7" id="KW-0472">Membrane</keyword>
<dbReference type="InParanoid" id="A0A1X2HAY0"/>
<feature type="compositionally biased region" description="Polar residues" evidence="6">
    <location>
        <begin position="410"/>
        <end position="430"/>
    </location>
</feature>
<evidence type="ECO:0000256" key="7">
    <source>
        <dbReference type="SAM" id="Phobius"/>
    </source>
</evidence>
<feature type="transmembrane region" description="Helical" evidence="7">
    <location>
        <begin position="167"/>
        <end position="186"/>
    </location>
</feature>
<feature type="domain" description="DUF2421" evidence="8">
    <location>
        <begin position="771"/>
        <end position="953"/>
    </location>
</feature>
<name>A0A1X2HAY0_SYNRA</name>
<feature type="transmembrane region" description="Helical" evidence="7">
    <location>
        <begin position="695"/>
        <end position="713"/>
    </location>
</feature>
<dbReference type="InterPro" id="IPR052430">
    <property type="entry name" value="IVT-Associated"/>
</dbReference>
<evidence type="ECO:0000256" key="4">
    <source>
        <dbReference type="ARBA" id="ARBA00023136"/>
    </source>
</evidence>
<feature type="transmembrane region" description="Helical" evidence="7">
    <location>
        <begin position="720"/>
        <end position="741"/>
    </location>
</feature>
<evidence type="ECO:0000259" key="9">
    <source>
        <dbReference type="Pfam" id="PF10337"/>
    </source>
</evidence>
<dbReference type="GO" id="GO:0016020">
    <property type="term" value="C:membrane"/>
    <property type="evidence" value="ECO:0007669"/>
    <property type="project" value="UniProtKB-SubCell"/>
</dbReference>
<dbReference type="STRING" id="13706.A0A1X2HAY0"/>
<dbReference type="Pfam" id="PF10337">
    <property type="entry name" value="ArAE_2_N"/>
    <property type="match status" value="1"/>
</dbReference>
<dbReference type="Pfam" id="PF13515">
    <property type="entry name" value="FUSC_2"/>
    <property type="match status" value="1"/>
</dbReference>
<feature type="region of interest" description="Disordered" evidence="6">
    <location>
        <begin position="556"/>
        <end position="578"/>
    </location>
</feature>
<feature type="region of interest" description="Disordered" evidence="6">
    <location>
        <begin position="398"/>
        <end position="444"/>
    </location>
</feature>
<accession>A0A1X2HAY0</accession>
<evidence type="ECO:0000256" key="2">
    <source>
        <dbReference type="ARBA" id="ARBA00022692"/>
    </source>
</evidence>
<sequence length="1003" mass="113453">MRERIKKLLLLDNPRLWKKVIKCAIAYEIASILLLIPQFIAIVNTVPYLVVLATLFFNASGTVGNQVTEIILNILFMIPSAVFCGLVGYFCTLYNQARENGVSLYSNGAAIIASMGFMVCVFVIAYYRVKYPRLFTASLQGLPLPFFALTRNVIFDTSYDVLLPVGIVYPTLIGAAIAFVVNIVVFPETAAKQSEMSLGNALVAFRGVLQYVEHDMLKEDASESIASSSSKANQLKQLNDKLQATISLMKKAQQEAKYEIVLSHYAPPWYKPIVRSLDRMSAHMFGLALTVQRANKIILEQRLETQLGTRSKQKEKYMQHENDILEYERMNIDEENMTIERGTHVPVISPAPSLHRLEYKHISRLQASIQPAMKHFIQSCIDSLNDIQEKFASHKAIPRQFRQQKKGGDNAQSASTSVSTIRDNASTRTVDASGEMESKTDGPPEVSLAESLLVLQSNADETFRAEYELRSPSEDHFLVYSLLYTLTSFGKELIALEEETDVLFQRRRHSWPRIFFPGVQLHKWLLKASNNSKGIQTEDERAVLDQQELQDRTQRIHEGDAVQGQAGSSSNVEDEKHHCEDEPLIPLQNAPGRHFWNKWFRVVNSWIDYGPTRYAIKFTVTMELLAFMAWLPIDGVNDLYNNNHGQWALLSAMVVSNFTVGATAVQCMYRVVATIIGAVCGYIALLAANRNENPYVLAVMILIFQVPMWFILLGSKYPRIGFISLLTMGVICSTDYTDMYGEDLFGPVWKRTLTAVFAIIIVMLVDQFVFPVWARKSMRKSLSDLLIHTGIQFSKVASLACQANTQTPRFKETHQNVVQSAKLLQKQYALAYQMLNLAGSEPRLTKAPFPAHVYQEIFELEKKILYWIQHIFEAQDQITPAVRKRIMLPMTAYRKEMAAAVHLYLFTLAGSLRTKSALPAALPSAEIARRTLQSRQLQLWREHYGSISAEDSHPSLNQMYWNTFASGSVEIIILQEAIGALVIKLMGQHYYLTAARDWTKIQA</sequence>
<keyword evidence="2 7" id="KW-0812">Transmembrane</keyword>
<evidence type="ECO:0000256" key="3">
    <source>
        <dbReference type="ARBA" id="ARBA00022989"/>
    </source>
</evidence>
<dbReference type="PANTHER" id="PTHR47804:SF3">
    <property type="entry name" value="PROTEIN BRE4"/>
    <property type="match status" value="1"/>
</dbReference>
<evidence type="ECO:0008006" key="13">
    <source>
        <dbReference type="Google" id="ProtNLM"/>
    </source>
</evidence>
<evidence type="ECO:0000259" key="8">
    <source>
        <dbReference type="Pfam" id="PF10334"/>
    </source>
</evidence>
<dbReference type="InterPro" id="IPR049453">
    <property type="entry name" value="Memb_transporter_dom"/>
</dbReference>
<evidence type="ECO:0000256" key="6">
    <source>
        <dbReference type="SAM" id="MobiDB-lite"/>
    </source>
</evidence>
<evidence type="ECO:0000259" key="10">
    <source>
        <dbReference type="Pfam" id="PF13515"/>
    </source>
</evidence>
<evidence type="ECO:0000313" key="11">
    <source>
        <dbReference type="EMBL" id="ORY95788.1"/>
    </source>
</evidence>
<protein>
    <recommendedName>
        <fullName evidence="13">ER transporter 6TM N-terminal domain-containing protein</fullName>
    </recommendedName>
</protein>
<dbReference type="InterPro" id="IPR018823">
    <property type="entry name" value="ArAE_2_N"/>
</dbReference>
<comment type="subcellular location">
    <subcellularLocation>
        <location evidence="1">Membrane</location>
        <topology evidence="1">Multi-pass membrane protein</topology>
    </subcellularLocation>
</comment>
<dbReference type="Pfam" id="PF10334">
    <property type="entry name" value="BRE4"/>
    <property type="match status" value="1"/>
</dbReference>
<feature type="transmembrane region" description="Helical" evidence="7">
    <location>
        <begin position="753"/>
        <end position="774"/>
    </location>
</feature>
<evidence type="ECO:0000256" key="5">
    <source>
        <dbReference type="SAM" id="Coils"/>
    </source>
</evidence>
<evidence type="ECO:0000256" key="1">
    <source>
        <dbReference type="ARBA" id="ARBA00004141"/>
    </source>
</evidence>
<keyword evidence="12" id="KW-1185">Reference proteome</keyword>
<feature type="transmembrane region" description="Helical" evidence="7">
    <location>
        <begin position="70"/>
        <end position="90"/>
    </location>
</feature>
<evidence type="ECO:0000313" key="12">
    <source>
        <dbReference type="Proteomes" id="UP000242180"/>
    </source>
</evidence>
<keyword evidence="5" id="KW-0175">Coiled coil</keyword>
<dbReference type="InterPro" id="IPR018820">
    <property type="entry name" value="BRE4-related_DUF2421"/>
</dbReference>
<dbReference type="InterPro" id="IPR023244">
    <property type="entry name" value="Brefeldin_A-sensitivity_4"/>
</dbReference>
<dbReference type="EMBL" id="MCGN01000006">
    <property type="protein sequence ID" value="ORY95788.1"/>
    <property type="molecule type" value="Genomic_DNA"/>
</dbReference>